<evidence type="ECO:0000256" key="1">
    <source>
        <dbReference type="SAM" id="MobiDB-lite"/>
    </source>
</evidence>
<sequence>MEHQDYSLDKWQSRSQDGIKGDGEDNNGNSEKSTVLVVLDVAFDIQSYQALDNSANHEADTSEENLLSYGA</sequence>
<name>A0A3E2HLK8_SCYLI</name>
<feature type="compositionally biased region" description="Basic and acidic residues" evidence="1">
    <location>
        <begin position="1"/>
        <end position="23"/>
    </location>
</feature>
<proteinExistence type="predicted"/>
<dbReference type="Proteomes" id="UP000258309">
    <property type="component" value="Unassembled WGS sequence"/>
</dbReference>
<dbReference type="AlphaFoldDB" id="A0A3E2HLK8"/>
<accession>A0A3E2HLK8</accession>
<keyword evidence="3" id="KW-1185">Reference proteome</keyword>
<feature type="non-terminal residue" evidence="2">
    <location>
        <position position="1"/>
    </location>
</feature>
<organism evidence="2 3">
    <name type="scientific">Scytalidium lignicola</name>
    <name type="common">Hyphomycete</name>
    <dbReference type="NCBI Taxonomy" id="5539"/>
    <lineage>
        <taxon>Eukaryota</taxon>
        <taxon>Fungi</taxon>
        <taxon>Dikarya</taxon>
        <taxon>Ascomycota</taxon>
        <taxon>Pezizomycotina</taxon>
        <taxon>Leotiomycetes</taxon>
        <taxon>Leotiomycetes incertae sedis</taxon>
        <taxon>Scytalidium</taxon>
    </lineage>
</organism>
<evidence type="ECO:0000313" key="3">
    <source>
        <dbReference type="Proteomes" id="UP000258309"/>
    </source>
</evidence>
<feature type="region of interest" description="Disordered" evidence="1">
    <location>
        <begin position="1"/>
        <end position="32"/>
    </location>
</feature>
<protein>
    <submittedName>
        <fullName evidence="2">Uncharacterized protein</fullName>
    </submittedName>
</protein>
<feature type="non-terminal residue" evidence="2">
    <location>
        <position position="71"/>
    </location>
</feature>
<reference evidence="2 3" key="1">
    <citation type="submission" date="2018-05" db="EMBL/GenBank/DDBJ databases">
        <title>Draft genome sequence of Scytalidium lignicola DSM 105466, a ubiquitous saprotrophic fungus.</title>
        <authorList>
            <person name="Buettner E."/>
            <person name="Gebauer A.M."/>
            <person name="Hofrichter M."/>
            <person name="Liers C."/>
            <person name="Kellner H."/>
        </authorList>
    </citation>
    <scope>NUCLEOTIDE SEQUENCE [LARGE SCALE GENOMIC DNA]</scope>
    <source>
        <strain evidence="2 3">DSM 105466</strain>
    </source>
</reference>
<dbReference type="EMBL" id="NCSJ02000023">
    <property type="protein sequence ID" value="RFU34289.1"/>
    <property type="molecule type" value="Genomic_DNA"/>
</dbReference>
<comment type="caution">
    <text evidence="2">The sequence shown here is derived from an EMBL/GenBank/DDBJ whole genome shotgun (WGS) entry which is preliminary data.</text>
</comment>
<evidence type="ECO:0000313" key="2">
    <source>
        <dbReference type="EMBL" id="RFU34289.1"/>
    </source>
</evidence>
<gene>
    <name evidence="2" type="ORF">B7463_g2075</name>
</gene>